<dbReference type="RefSeq" id="WP_338103481.1">
    <property type="nucleotide sequence ID" value="NZ_CP131060.1"/>
</dbReference>
<dbReference type="Pfam" id="PF07581">
    <property type="entry name" value="Glug"/>
    <property type="match status" value="2"/>
</dbReference>
<keyword evidence="2" id="KW-1133">Transmembrane helix</keyword>
<name>A0AA96V5B9_9EURY</name>
<feature type="domain" description="GLUG" evidence="3">
    <location>
        <begin position="553"/>
        <end position="578"/>
    </location>
</feature>
<keyword evidence="5" id="KW-1185">Reference proteome</keyword>
<dbReference type="Gene3D" id="2.160.20.110">
    <property type="match status" value="3"/>
</dbReference>
<keyword evidence="2" id="KW-0812">Transmembrane</keyword>
<dbReference type="GeneID" id="89230524"/>
<keyword evidence="2" id="KW-0472">Membrane</keyword>
<evidence type="ECO:0000259" key="3">
    <source>
        <dbReference type="Pfam" id="PF07581"/>
    </source>
</evidence>
<evidence type="ECO:0000256" key="2">
    <source>
        <dbReference type="SAM" id="Phobius"/>
    </source>
</evidence>
<sequence>MKSQSRIRIGIVILVILSLAFLFVTLLVDREPQTSCLSCSLSSQDAGGFEQAVPGNSSTSPRIPPKNVTPDGGGNPPISPVDPPVPPAPGGDPIDADVSLYDYKLWSDSAYYLRVLMTPDGGTTITGSELKVYYTTNGSGGWVQNVSYELLSAPNTYVVKMKDPVLENAGNGKIYTYTFYIDGDKGTETVNYPFESGKGTAANPYMISDVVQMDALRYYTGIADAGKYFELADDIDIPAEWNTGTVEKDRAYADGFGWIPIGTATMNLDDTGNYIIESPNPFSGNLNGQNKTISGLYIYRPFSFMGYPYEDEENNFMGLFGYSEHSKLENLNLENIDVTGCFYTGGLLGHGNNTQIRNVNVSGNLIGAESSGGLLGYATGLISECSAEVNVSDDYIGGIKFGGLIGEIGENTLASNTVENCKAKGDTVALEDVGGLIGRVASSSVIQNCRSEGTVEGRNGFFAVSTKAGGLVGFMNKGVVTDCTSESNVSGNAYVGGLIGSDFKAPVTNCTVTGKVEGIQYVGGLIGGTGLTSTHEANFNLTKCRFTGPSVSGNHTVGGLAGIYVNSTMTNCYSTGDVLFNSTAIYGTSSGITGTGGLVGYLNSSTVLNCYAAGNVTSNNASYAVGGLVGNTSQTNLIENCYSSGNTVSGKNSTGGLVGSVNSDTAVKNCTSFIQTLSTTSPNKGRIAGLSSGTLENNYALGEMTGGTWMSNANGKDGADVSASDAKTKTFYNGLGWSIRNSTDNDNNEIWMIAEGTAYPILSWQ</sequence>
<dbReference type="InterPro" id="IPR011493">
    <property type="entry name" value="GLUG"/>
</dbReference>
<evidence type="ECO:0000313" key="4">
    <source>
        <dbReference type="EMBL" id="WNY25860.1"/>
    </source>
</evidence>
<dbReference type="Proteomes" id="UP001303587">
    <property type="component" value="Chromosome"/>
</dbReference>
<gene>
    <name evidence="4" type="ORF">MsAc7_14240</name>
</gene>
<dbReference type="AlphaFoldDB" id="A0AA96V5B9"/>
<organism evidence="4 5">
    <name type="scientific">Methanolapillus millepedarum</name>
    <dbReference type="NCBI Taxonomy" id="3028296"/>
    <lineage>
        <taxon>Archaea</taxon>
        <taxon>Methanobacteriati</taxon>
        <taxon>Methanobacteriota</taxon>
        <taxon>Stenosarchaea group</taxon>
        <taxon>Methanomicrobia</taxon>
        <taxon>Methanosarcinales</taxon>
        <taxon>Methanosarcinaceae</taxon>
        <taxon>Methanolapillus</taxon>
    </lineage>
</organism>
<feature type="region of interest" description="Disordered" evidence="1">
    <location>
        <begin position="48"/>
        <end position="92"/>
    </location>
</feature>
<feature type="compositionally biased region" description="Pro residues" evidence="1">
    <location>
        <begin position="77"/>
        <end position="90"/>
    </location>
</feature>
<feature type="domain" description="GLUG" evidence="3">
    <location>
        <begin position="622"/>
        <end position="649"/>
    </location>
</feature>
<proteinExistence type="predicted"/>
<accession>A0AA96V5B9</accession>
<dbReference type="EMBL" id="CP131060">
    <property type="protein sequence ID" value="WNY25860.1"/>
    <property type="molecule type" value="Genomic_DNA"/>
</dbReference>
<evidence type="ECO:0000256" key="1">
    <source>
        <dbReference type="SAM" id="MobiDB-lite"/>
    </source>
</evidence>
<evidence type="ECO:0000313" key="5">
    <source>
        <dbReference type="Proteomes" id="UP001303587"/>
    </source>
</evidence>
<reference evidence="4 5" key="1">
    <citation type="submission" date="2023-07" db="EMBL/GenBank/DDBJ databases">
        <title>Closed genoem sequence of Methanosarcinaceae archaeon Ac7.</title>
        <authorList>
            <person name="Poehlein A."/>
            <person name="Protasov E."/>
            <person name="Platt K."/>
            <person name="Reeh H."/>
            <person name="Daniel R."/>
            <person name="Brune A."/>
        </authorList>
    </citation>
    <scope>NUCLEOTIDE SEQUENCE [LARGE SCALE GENOMIC DNA]</scope>
    <source>
        <strain evidence="4 5">Ac7</strain>
    </source>
</reference>
<feature type="transmembrane region" description="Helical" evidence="2">
    <location>
        <begin position="7"/>
        <end position="28"/>
    </location>
</feature>
<protein>
    <recommendedName>
        <fullName evidence="3">GLUG domain-containing protein</fullName>
    </recommendedName>
</protein>